<gene>
    <name evidence="1" type="ORF">NCI00_18670</name>
</gene>
<reference evidence="1 2" key="1">
    <citation type="submission" date="2022-06" db="EMBL/GenBank/DDBJ databases">
        <title>Runella sp. S5 genome sequencing.</title>
        <authorList>
            <person name="Park S."/>
        </authorList>
    </citation>
    <scope>NUCLEOTIDE SEQUENCE [LARGE SCALE GENOMIC DNA]</scope>
    <source>
        <strain evidence="1 2">S5</strain>
    </source>
</reference>
<evidence type="ECO:0008006" key="3">
    <source>
        <dbReference type="Google" id="ProtNLM"/>
    </source>
</evidence>
<dbReference type="EMBL" id="JAMZEL010000008">
    <property type="protein sequence ID" value="MCP1384469.1"/>
    <property type="molecule type" value="Genomic_DNA"/>
</dbReference>
<sequence length="311" mass="36199">MGTLILSYPPPRNWQDFEQLTKDVAKYRLAGDFENYGRQGQTQDGVDVYGWDKDDLNTGIQCKHKGHTPSTTKKIVTTVTTNTIDAEVLLADSFTPKLDRFIIATTTFRDVDIQTHLNEFNNIRKGNGLAKIEIWFWEAFEEEINKHSELAYFYYDEILKNFKEYDKDIHILALLKNSLSRPAFNTTFHSENNCSDFLKAISDTQRAFNTGRLYDRDGNLLTSAYPAKSLSKQEDRDEVSTIEKLLQKIRNFTTKNLSEGNIEQRDNFLYFPDDFQNKISETLNKDRSQIIDSMNKILMRHSIEKIHSHLR</sequence>
<protein>
    <recommendedName>
        <fullName evidence="3">Restriction endonuclease</fullName>
    </recommendedName>
</protein>
<name>A0ABT1FRS9_9BACT</name>
<dbReference type="Proteomes" id="UP001204772">
    <property type="component" value="Unassembled WGS sequence"/>
</dbReference>
<accession>A0ABT1FRS9</accession>
<evidence type="ECO:0000313" key="2">
    <source>
        <dbReference type="Proteomes" id="UP001204772"/>
    </source>
</evidence>
<organism evidence="1 2">
    <name type="scientific">Runella salmonicolor</name>
    <dbReference type="NCBI Taxonomy" id="2950278"/>
    <lineage>
        <taxon>Bacteria</taxon>
        <taxon>Pseudomonadati</taxon>
        <taxon>Bacteroidota</taxon>
        <taxon>Cytophagia</taxon>
        <taxon>Cytophagales</taxon>
        <taxon>Spirosomataceae</taxon>
        <taxon>Runella</taxon>
    </lineage>
</organism>
<dbReference type="RefSeq" id="WP_253530033.1">
    <property type="nucleotide sequence ID" value="NZ_JAMZEL010000008.1"/>
</dbReference>
<evidence type="ECO:0000313" key="1">
    <source>
        <dbReference type="EMBL" id="MCP1384469.1"/>
    </source>
</evidence>
<proteinExistence type="predicted"/>
<keyword evidence="2" id="KW-1185">Reference proteome</keyword>
<comment type="caution">
    <text evidence="1">The sequence shown here is derived from an EMBL/GenBank/DDBJ whole genome shotgun (WGS) entry which is preliminary data.</text>
</comment>